<protein>
    <submittedName>
        <fullName evidence="2">Uncharacterized protein</fullName>
    </submittedName>
</protein>
<accession>A0AAU9JEZ7</accession>
<keyword evidence="1" id="KW-0175">Coiled coil</keyword>
<feature type="coiled-coil region" evidence="1">
    <location>
        <begin position="139"/>
        <end position="192"/>
    </location>
</feature>
<organism evidence="2 3">
    <name type="scientific">Blepharisma stoltei</name>
    <dbReference type="NCBI Taxonomy" id="1481888"/>
    <lineage>
        <taxon>Eukaryota</taxon>
        <taxon>Sar</taxon>
        <taxon>Alveolata</taxon>
        <taxon>Ciliophora</taxon>
        <taxon>Postciliodesmatophora</taxon>
        <taxon>Heterotrichea</taxon>
        <taxon>Heterotrichida</taxon>
        <taxon>Blepharismidae</taxon>
        <taxon>Blepharisma</taxon>
    </lineage>
</organism>
<comment type="caution">
    <text evidence="2">The sequence shown here is derived from an EMBL/GenBank/DDBJ whole genome shotgun (WGS) entry which is preliminary data.</text>
</comment>
<evidence type="ECO:0000313" key="3">
    <source>
        <dbReference type="Proteomes" id="UP001162131"/>
    </source>
</evidence>
<proteinExistence type="predicted"/>
<evidence type="ECO:0000256" key="1">
    <source>
        <dbReference type="SAM" id="Coils"/>
    </source>
</evidence>
<keyword evidence="3" id="KW-1185">Reference proteome</keyword>
<dbReference type="PANTHER" id="PTHR40131">
    <property type="entry name" value="C1Q DOMAIN-CONTAINING PROTEIN"/>
    <property type="match status" value="1"/>
</dbReference>
<feature type="coiled-coil region" evidence="1">
    <location>
        <begin position="513"/>
        <end position="560"/>
    </location>
</feature>
<feature type="coiled-coil region" evidence="1">
    <location>
        <begin position="359"/>
        <end position="426"/>
    </location>
</feature>
<dbReference type="Proteomes" id="UP001162131">
    <property type="component" value="Unassembled WGS sequence"/>
</dbReference>
<reference evidence="2" key="1">
    <citation type="submission" date="2021-09" db="EMBL/GenBank/DDBJ databases">
        <authorList>
            <consortium name="AG Swart"/>
            <person name="Singh M."/>
            <person name="Singh A."/>
            <person name="Seah K."/>
            <person name="Emmerich C."/>
        </authorList>
    </citation>
    <scope>NUCLEOTIDE SEQUENCE</scope>
    <source>
        <strain evidence="2">ATCC30299</strain>
    </source>
</reference>
<dbReference type="PANTHER" id="PTHR40131:SF1">
    <property type="entry name" value="C1Q DOMAIN-CONTAINING PROTEIN"/>
    <property type="match status" value="1"/>
</dbReference>
<dbReference type="AlphaFoldDB" id="A0AAU9JEZ7"/>
<name>A0AAU9JEZ7_9CILI</name>
<sequence>MTSIQKADPYSLTAIENLLETWEYSPERVFFAVKAISDVVRFHSNMLKEFEHSLMAKSSKSELNAALATKPNISDIISSLSEITSSINNKPNIEEIQDLIDERFSYNNSLYQLSKKISYEELNNALQSKVDLIDYKKDYRILYENLNDATKKIQETLSEGDARKIYEILETKANLEDVNEALEHKANKQTVANALHRKANRGEIESILASKADIRDLQNLLGAIEAKVEYGALESIKKEIDQKCSKKDLDELYDRIKGMKSHECNSEILLQDWNKNIDKIKQKNEQEINKIISELRNFDEKLLLKADQSSINQVLEILNTKSEKEQVEEIYSQNSKINAALKQVKSDFTEKYKNLEFEYKRFDDEVGILKKNLENTKEKISKDLSDSFKETKKIFDTDKTVMNEILKQETLEREKIKTSVNELVKQIYLKKETEDAIEIASKDLLAKCKKESKYNLEAFNSGIAEIKAEMRSILNNLEKEFLVQLEKKLNFSDFSAEMEAKADISALERAIASRVSHGELEEVKAEMEQLQSEIKRKASLEALDNSLKSFKELVEEISKELLLKGNIKDILALLDTKATIEEVNKSIEEIYSDLQLRAPLDDFNSHISDQALINEALCAENCIARWIWKNGETRGNSVVWEIQSVNTCPDNFIWEKDCIQTLAPGLYEINYAFFARKKPTVTLIINGEPIGIAGGSQCTKTWTRHPAGNVSGLSVIDFLALPARARISFAFSSEASGEGFLGLKKL</sequence>
<feature type="coiled-coil region" evidence="1">
    <location>
        <begin position="270"/>
        <end position="301"/>
    </location>
</feature>
<gene>
    <name evidence="2" type="ORF">BSTOLATCC_MIC23539</name>
</gene>
<dbReference type="EMBL" id="CAJZBQ010000022">
    <property type="protein sequence ID" value="CAG9319331.1"/>
    <property type="molecule type" value="Genomic_DNA"/>
</dbReference>
<evidence type="ECO:0000313" key="2">
    <source>
        <dbReference type="EMBL" id="CAG9319331.1"/>
    </source>
</evidence>